<evidence type="ECO:0000313" key="4">
    <source>
        <dbReference type="EMBL" id="KYQ49408.1"/>
    </source>
</evidence>
<gene>
    <name evidence="4" type="ORF">ALC60_11513</name>
</gene>
<organism evidence="4 5">
    <name type="scientific">Mycetomoellerius zeteki</name>
    <dbReference type="NCBI Taxonomy" id="64791"/>
    <lineage>
        <taxon>Eukaryota</taxon>
        <taxon>Metazoa</taxon>
        <taxon>Ecdysozoa</taxon>
        <taxon>Arthropoda</taxon>
        <taxon>Hexapoda</taxon>
        <taxon>Insecta</taxon>
        <taxon>Pterygota</taxon>
        <taxon>Neoptera</taxon>
        <taxon>Endopterygota</taxon>
        <taxon>Hymenoptera</taxon>
        <taxon>Apocrita</taxon>
        <taxon>Aculeata</taxon>
        <taxon>Formicoidea</taxon>
        <taxon>Formicidae</taxon>
        <taxon>Myrmicinae</taxon>
        <taxon>Mycetomoellerius</taxon>
    </lineage>
</organism>
<dbReference type="KEGG" id="mzt:108728112"/>
<keyword evidence="2 4" id="KW-0808">Transferase</keyword>
<accession>A0A151WNL9</accession>
<dbReference type="OrthoDB" id="205623at2759"/>
<evidence type="ECO:0000256" key="1">
    <source>
        <dbReference type="ARBA" id="ARBA00005771"/>
    </source>
</evidence>
<dbReference type="Gene3D" id="3.40.50.300">
    <property type="entry name" value="P-loop containing nucleotide triphosphate hydrolases"/>
    <property type="match status" value="1"/>
</dbReference>
<evidence type="ECO:0000313" key="5">
    <source>
        <dbReference type="Proteomes" id="UP000075809"/>
    </source>
</evidence>
<keyword evidence="5" id="KW-1185">Reference proteome</keyword>
<dbReference type="SUPFAM" id="SSF52540">
    <property type="entry name" value="P-loop containing nucleoside triphosphate hydrolases"/>
    <property type="match status" value="1"/>
</dbReference>
<reference evidence="4 5" key="1">
    <citation type="submission" date="2015-09" db="EMBL/GenBank/DDBJ databases">
        <title>Trachymyrmex zeteki WGS genome.</title>
        <authorList>
            <person name="Nygaard S."/>
            <person name="Hu H."/>
            <person name="Boomsma J."/>
            <person name="Zhang G."/>
        </authorList>
    </citation>
    <scope>NUCLEOTIDE SEQUENCE [LARGE SCALE GENOMIC DNA]</scope>
    <source>
        <strain evidence="4">Tzet28-1</strain>
        <tissue evidence="4">Whole body</tissue>
    </source>
</reference>
<dbReference type="STRING" id="64791.A0A151WNL9"/>
<feature type="domain" description="Sulfotransferase" evidence="3">
    <location>
        <begin position="59"/>
        <end position="330"/>
    </location>
</feature>
<dbReference type="GO" id="GO:0008146">
    <property type="term" value="F:sulfotransferase activity"/>
    <property type="evidence" value="ECO:0007669"/>
    <property type="project" value="InterPro"/>
</dbReference>
<dbReference type="PANTHER" id="PTHR11783">
    <property type="entry name" value="SULFOTRANSFERASE SULT"/>
    <property type="match status" value="1"/>
</dbReference>
<dbReference type="Proteomes" id="UP000075809">
    <property type="component" value="Unassembled WGS sequence"/>
</dbReference>
<dbReference type="InterPro" id="IPR000863">
    <property type="entry name" value="Sulfotransferase_dom"/>
</dbReference>
<dbReference type="InterPro" id="IPR027417">
    <property type="entry name" value="P-loop_NTPase"/>
</dbReference>
<evidence type="ECO:0000259" key="3">
    <source>
        <dbReference type="Pfam" id="PF00685"/>
    </source>
</evidence>
<dbReference type="Pfam" id="PF00685">
    <property type="entry name" value="Sulfotransfer_1"/>
    <property type="match status" value="1"/>
</dbReference>
<sequence>MARRLPNYELLSEEKTKEMLQLFKGERTGFVLVGPQKYFFPHRYIEQAEGFYNFKAKSDDIWLLSHPRSGTTMMQELIWLLANDLNFDVAKKRLLTERFPFLEFSLFQHPEVTQEFLLINKNDKVKQQLCRQIAKPGYEVIAEMPSPRFIKSHFPFSMLPGLLDVGCKVVYIARNPKDMVTSWYHLNSSIKTQGYIGHFSTFLEYFVNNLTPWSPFWSHLKEAWYLRHSKNLLFLFYEEVTCDFPKAVKKVAKFLGKTYTDEEINKVINHLNIQNFQNNPMVNYSELKACGIIKENSFIRKGKNGDWKNIFTPELETKIEKWIEENLKDTDLRFPSFNNDINNDN</sequence>
<dbReference type="AlphaFoldDB" id="A0A151WNL9"/>
<dbReference type="EMBL" id="KQ982907">
    <property type="protein sequence ID" value="KYQ49408.1"/>
    <property type="molecule type" value="Genomic_DNA"/>
</dbReference>
<name>A0A151WNL9_9HYME</name>
<proteinExistence type="inferred from homology"/>
<evidence type="ECO:0000256" key="2">
    <source>
        <dbReference type="ARBA" id="ARBA00022679"/>
    </source>
</evidence>
<comment type="similarity">
    <text evidence="1">Belongs to the sulfotransferase 1 family.</text>
</comment>
<protein>
    <submittedName>
        <fullName evidence="4">Estrogen sulfotransferase</fullName>
    </submittedName>
</protein>